<evidence type="ECO:0000313" key="1">
    <source>
        <dbReference type="EMBL" id="PHN96040.1"/>
    </source>
</evidence>
<gene>
    <name evidence="1" type="ORF">CSC81_16965</name>
</gene>
<feature type="non-terminal residue" evidence="1">
    <location>
        <position position="154"/>
    </location>
</feature>
<dbReference type="RefSeq" id="WP_141554166.1">
    <property type="nucleotide sequence ID" value="NZ_PDUU01000483.1"/>
</dbReference>
<dbReference type="Proteomes" id="UP000222163">
    <property type="component" value="Unassembled WGS sequence"/>
</dbReference>
<dbReference type="EMBL" id="PDUU01000483">
    <property type="protein sequence ID" value="PHN96040.1"/>
    <property type="molecule type" value="Genomic_DNA"/>
</dbReference>
<evidence type="ECO:0000313" key="2">
    <source>
        <dbReference type="Proteomes" id="UP000222163"/>
    </source>
</evidence>
<accession>A0A2G1BPS0</accession>
<name>A0A2G1BPS0_9FLAO</name>
<organism evidence="1 2">
    <name type="scientific">Tenacibaculum discolor</name>
    <dbReference type="NCBI Taxonomy" id="361581"/>
    <lineage>
        <taxon>Bacteria</taxon>
        <taxon>Pseudomonadati</taxon>
        <taxon>Bacteroidota</taxon>
        <taxon>Flavobacteriia</taxon>
        <taxon>Flavobacteriales</taxon>
        <taxon>Flavobacteriaceae</taxon>
        <taxon>Tenacibaculum</taxon>
    </lineage>
</organism>
<proteinExistence type="predicted"/>
<sequence length="154" mass="17578">MCTVTVKIMDGSAVNKSCLNDQLNPLQTYYTSRYMLESFKNKILPKLQTTQLSAPAAKALLHVLELQDCQDTKVLEQVKNSLGNLNNEAVFTEELAQQIYYHPEVYANEEESIAVIYSIKEHMENGVYSDLIWSQKLNDLLYFSLVEFQSEAIS</sequence>
<dbReference type="AlphaFoldDB" id="A0A2G1BPS0"/>
<protein>
    <submittedName>
        <fullName evidence="1">Uncharacterized protein</fullName>
    </submittedName>
</protein>
<reference evidence="1 2" key="1">
    <citation type="journal article" date="2016" name="Nat. Commun.">
        <title>Microbial interactions lead to rapid micro-scale successions on model marine particles.</title>
        <authorList>
            <person name="Datta M.S."/>
            <person name="Sliwerska E."/>
            <person name="Gore J."/>
            <person name="Polz M.F."/>
            <person name="Cordero O.X."/>
        </authorList>
    </citation>
    <scope>NUCLEOTIDE SEQUENCE [LARGE SCALE GENOMIC DNA]</scope>
    <source>
        <strain evidence="1 2">4G03</strain>
    </source>
</reference>
<comment type="caution">
    <text evidence="1">The sequence shown here is derived from an EMBL/GenBank/DDBJ whole genome shotgun (WGS) entry which is preliminary data.</text>
</comment>